<keyword evidence="2" id="KW-0964">Secreted</keyword>
<dbReference type="InterPro" id="IPR000742">
    <property type="entry name" value="EGF"/>
</dbReference>
<feature type="domain" description="EGF-like" evidence="9">
    <location>
        <begin position="118"/>
        <end position="155"/>
    </location>
</feature>
<dbReference type="CDD" id="cd00054">
    <property type="entry name" value="EGF_CA"/>
    <property type="match status" value="1"/>
</dbReference>
<evidence type="ECO:0000256" key="8">
    <source>
        <dbReference type="SAM" id="SignalP"/>
    </source>
</evidence>
<comment type="caution">
    <text evidence="7">Lacks conserved residue(s) required for the propagation of feature annotation.</text>
</comment>
<dbReference type="GO" id="GO:0007399">
    <property type="term" value="P:nervous system development"/>
    <property type="evidence" value="ECO:0007669"/>
    <property type="project" value="UniProtKB-ARBA"/>
</dbReference>
<comment type="caution">
    <text evidence="10">The sequence shown here is derived from an EMBL/GenBank/DDBJ whole genome shotgun (WGS) entry which is preliminary data.</text>
</comment>
<keyword evidence="3 7" id="KW-0245">EGF-like domain</keyword>
<dbReference type="InterPro" id="IPR051022">
    <property type="entry name" value="Notch_Cell-Fate_Det"/>
</dbReference>
<feature type="disulfide bond" evidence="7">
    <location>
        <begin position="145"/>
        <end position="154"/>
    </location>
</feature>
<keyword evidence="11" id="KW-1185">Reference proteome</keyword>
<accession>A0A3M7PAW8</accession>
<evidence type="ECO:0000256" key="6">
    <source>
        <dbReference type="ARBA" id="ARBA00023180"/>
    </source>
</evidence>
<dbReference type="SMART" id="SM00181">
    <property type="entry name" value="EGF"/>
    <property type="match status" value="2"/>
</dbReference>
<feature type="disulfide bond" evidence="7">
    <location>
        <begin position="103"/>
        <end position="112"/>
    </location>
</feature>
<evidence type="ECO:0000256" key="7">
    <source>
        <dbReference type="PROSITE-ProRule" id="PRU00076"/>
    </source>
</evidence>
<keyword evidence="4" id="KW-0677">Repeat</keyword>
<feature type="domain" description="EGF-like" evidence="9">
    <location>
        <begin position="77"/>
        <end position="113"/>
    </location>
</feature>
<proteinExistence type="predicted"/>
<dbReference type="STRING" id="10195.A0A3M7PAW8"/>
<dbReference type="AlphaFoldDB" id="A0A3M7PAW8"/>
<evidence type="ECO:0000256" key="5">
    <source>
        <dbReference type="ARBA" id="ARBA00023157"/>
    </source>
</evidence>
<keyword evidence="5 7" id="KW-1015">Disulfide bond</keyword>
<dbReference type="PROSITE" id="PS01186">
    <property type="entry name" value="EGF_2"/>
    <property type="match status" value="1"/>
</dbReference>
<dbReference type="Gene3D" id="2.10.25.10">
    <property type="entry name" value="Laminin"/>
    <property type="match status" value="1"/>
</dbReference>
<name>A0A3M7PAW8_BRAPC</name>
<dbReference type="EMBL" id="REGN01012292">
    <property type="protein sequence ID" value="RMZ96235.1"/>
    <property type="molecule type" value="Genomic_DNA"/>
</dbReference>
<evidence type="ECO:0000259" key="9">
    <source>
        <dbReference type="PROSITE" id="PS50026"/>
    </source>
</evidence>
<organism evidence="10 11">
    <name type="scientific">Brachionus plicatilis</name>
    <name type="common">Marine rotifer</name>
    <name type="synonym">Brachionus muelleri</name>
    <dbReference type="NCBI Taxonomy" id="10195"/>
    <lineage>
        <taxon>Eukaryota</taxon>
        <taxon>Metazoa</taxon>
        <taxon>Spiralia</taxon>
        <taxon>Gnathifera</taxon>
        <taxon>Rotifera</taxon>
        <taxon>Eurotatoria</taxon>
        <taxon>Monogononta</taxon>
        <taxon>Pseudotrocha</taxon>
        <taxon>Ploima</taxon>
        <taxon>Brachionidae</taxon>
        <taxon>Brachionus</taxon>
    </lineage>
</organism>
<dbReference type="PROSITE" id="PS50026">
    <property type="entry name" value="EGF_3"/>
    <property type="match status" value="2"/>
</dbReference>
<evidence type="ECO:0000256" key="2">
    <source>
        <dbReference type="ARBA" id="ARBA00022525"/>
    </source>
</evidence>
<keyword evidence="6" id="KW-0325">Glycoprotein</keyword>
<dbReference type="Proteomes" id="UP000276133">
    <property type="component" value="Unassembled WGS sequence"/>
</dbReference>
<comment type="subcellular location">
    <subcellularLocation>
        <location evidence="1">Secreted</location>
    </subcellularLocation>
</comment>
<dbReference type="Pfam" id="PF00008">
    <property type="entry name" value="EGF"/>
    <property type="match status" value="1"/>
</dbReference>
<dbReference type="SUPFAM" id="SSF57196">
    <property type="entry name" value="EGF/Laminin"/>
    <property type="match status" value="2"/>
</dbReference>
<protein>
    <submittedName>
        <fullName evidence="10">Eyes shut</fullName>
    </submittedName>
</protein>
<feature type="chain" id="PRO_5017935660" evidence="8">
    <location>
        <begin position="17"/>
        <end position="226"/>
    </location>
</feature>
<dbReference type="OrthoDB" id="10014052at2759"/>
<evidence type="ECO:0000313" key="10">
    <source>
        <dbReference type="EMBL" id="RMZ96235.1"/>
    </source>
</evidence>
<evidence type="ECO:0000256" key="1">
    <source>
        <dbReference type="ARBA" id="ARBA00004613"/>
    </source>
</evidence>
<dbReference type="GO" id="GO:0005576">
    <property type="term" value="C:extracellular region"/>
    <property type="evidence" value="ECO:0007669"/>
    <property type="project" value="UniProtKB-SubCell"/>
</dbReference>
<reference evidence="10 11" key="1">
    <citation type="journal article" date="2018" name="Sci. Rep.">
        <title>Genomic signatures of local adaptation to the degree of environmental predictability in rotifers.</title>
        <authorList>
            <person name="Franch-Gras L."/>
            <person name="Hahn C."/>
            <person name="Garcia-Roger E.M."/>
            <person name="Carmona M.J."/>
            <person name="Serra M."/>
            <person name="Gomez A."/>
        </authorList>
    </citation>
    <scope>NUCLEOTIDE SEQUENCE [LARGE SCALE GENOMIC DNA]</scope>
    <source>
        <strain evidence="10">HYR1</strain>
    </source>
</reference>
<dbReference type="PANTHER" id="PTHR24049">
    <property type="entry name" value="CRUMBS FAMILY MEMBER"/>
    <property type="match status" value="1"/>
</dbReference>
<feature type="signal peptide" evidence="8">
    <location>
        <begin position="1"/>
        <end position="16"/>
    </location>
</feature>
<dbReference type="FunFam" id="2.10.25.10:FF:000045">
    <property type="entry name" value="Slit guidance ligand 2"/>
    <property type="match status" value="1"/>
</dbReference>
<evidence type="ECO:0000256" key="3">
    <source>
        <dbReference type="ARBA" id="ARBA00022536"/>
    </source>
</evidence>
<dbReference type="PROSITE" id="PS00022">
    <property type="entry name" value="EGF_1"/>
    <property type="match status" value="2"/>
</dbReference>
<evidence type="ECO:0000256" key="4">
    <source>
        <dbReference type="ARBA" id="ARBA00022737"/>
    </source>
</evidence>
<gene>
    <name evidence="10" type="ORF">BpHYR1_025478</name>
</gene>
<sequence length="226" mass="25587">MKIEFLIFVLASLAIGELKSIEKKDLSFKNWPNNLSSIVRRLGFTADSKSSKSVNQTTKINAKKLNSRLSSSKNTSIENQCWTHPCLNGATCYGSSYNYLCQCPNGFVGLKCEINSRERKICGDGSCYGNGICIQNEQYIFRCECFNNYTGLYCDRHKLKKFEKFSEKGRFYKEIALVQVESSDAAKLAAKKALSKQSNPVECSIYGEFMKNEKGVKLHMSKKHKE</sequence>
<evidence type="ECO:0000313" key="11">
    <source>
        <dbReference type="Proteomes" id="UP000276133"/>
    </source>
</evidence>
<keyword evidence="8" id="KW-0732">Signal</keyword>